<evidence type="ECO:0000259" key="6">
    <source>
        <dbReference type="Pfam" id="PF16889"/>
    </source>
</evidence>
<keyword evidence="4" id="KW-0456">Lyase</keyword>
<dbReference type="SUPFAM" id="SSF48230">
    <property type="entry name" value="Chondroitin AC/alginate lyase"/>
    <property type="match status" value="1"/>
</dbReference>
<feature type="domain" description="Heparinase II/III-like C-terminal" evidence="5">
    <location>
        <begin position="322"/>
        <end position="535"/>
    </location>
</feature>
<dbReference type="InterPro" id="IPR012480">
    <property type="entry name" value="Hepar_II_III_C"/>
</dbReference>
<dbReference type="InterPro" id="IPR008929">
    <property type="entry name" value="Chondroitin_lyas"/>
</dbReference>
<dbReference type="Pfam" id="PF07940">
    <property type="entry name" value="Hepar_II_III_C"/>
    <property type="match status" value="1"/>
</dbReference>
<dbReference type="Gene3D" id="2.70.98.70">
    <property type="match status" value="1"/>
</dbReference>
<dbReference type="PANTHER" id="PTHR39210">
    <property type="entry name" value="HEPARIN-SULFATE LYASE"/>
    <property type="match status" value="1"/>
</dbReference>
<name>A0ABP2CS09_9GAMM</name>
<keyword evidence="8" id="KW-1185">Reference proteome</keyword>
<sequence>MSLVATLFKYYFTLKPLKFEQIYFRLKYRFFPVRKLSVSSSRSLETNQWFIETPVFQPQSFVDRHKVKFLNQEAQISTPNDWNSSKQEKLWLYNLHYFDDLNGVGHEARFELQKAFVHRWINENPPVMGNGWEPYPISLRLVNWIKWYQRHRLEDEVIVSSIYAQAIALKKQLEYHILGNHLFANAKALIFVGVFFKGATGEDFLNLGLKILKEQLKEQFLDDGGHFELSPMYHSILLWDLLDLINLAQSSKHEVLLEKVLDWKILASKALSYLVVMTHPDGEISFFNDAATGIAPSPETLFRYAEYLDLDRTAGNKSKLITLKSSSYTRAEVGAFVLFFDHAEIGPSYLPAHGHADALSIEMSLGESRILVNSGTSVYGTGPERARQRSTNAHNTVEIDGQDSSEVWGGFRVARSAKIISFEASEEDDSVCIASSHNGYARLRRGLIHSRKCRLTATYLECEDTIKGSFDEAKVLYHLHPETHIQRLATNELLIEAKGGQQLIFKCSHPYKIEESTWHPEFGVTISNQRIVITTSDSIITSRFCLR</sequence>
<dbReference type="RefSeq" id="WP_006954978.1">
    <property type="nucleotide sequence ID" value="NZ_CH672404.1"/>
</dbReference>
<evidence type="ECO:0000259" key="5">
    <source>
        <dbReference type="Pfam" id="PF07940"/>
    </source>
</evidence>
<reference evidence="7 8" key="1">
    <citation type="submission" date="2006-01" db="EMBL/GenBank/DDBJ databases">
        <authorList>
            <person name="Brettar I."/>
            <person name="Hofle M."/>
            <person name="Ferriera S."/>
            <person name="Johnson J."/>
            <person name="Kravitz S."/>
            <person name="Halpern A."/>
            <person name="Remington K."/>
            <person name="Beeson K."/>
            <person name="Tran B."/>
            <person name="Rogers Y.-H."/>
            <person name="Friedman R."/>
            <person name="Venter J.C."/>
        </authorList>
    </citation>
    <scope>NUCLEOTIDE SEQUENCE [LARGE SCALE GENOMIC DNA]</scope>
    <source>
        <strain evidence="7 8">OS145</strain>
    </source>
</reference>
<evidence type="ECO:0000256" key="4">
    <source>
        <dbReference type="ARBA" id="ARBA00023239"/>
    </source>
</evidence>
<keyword evidence="2" id="KW-0732">Signal</keyword>
<dbReference type="Proteomes" id="UP000016543">
    <property type="component" value="Unassembled WGS sequence"/>
</dbReference>
<gene>
    <name evidence="7" type="ORF">OS145_11496</name>
</gene>
<dbReference type="PANTHER" id="PTHR39210:SF1">
    <property type="entry name" value="HEPARIN-SULFATE LYASE"/>
    <property type="match status" value="1"/>
</dbReference>
<evidence type="ECO:0000256" key="1">
    <source>
        <dbReference type="ARBA" id="ARBA00004418"/>
    </source>
</evidence>
<dbReference type="InterPro" id="IPR031680">
    <property type="entry name" value="Hepar_II_III_N"/>
</dbReference>
<comment type="caution">
    <text evidence="7">The sequence shown here is derived from an EMBL/GenBank/DDBJ whole genome shotgun (WGS) entry which is preliminary data.</text>
</comment>
<protein>
    <submittedName>
        <fullName evidence="7">Heparinase II/III-like</fullName>
    </submittedName>
</protein>
<evidence type="ECO:0000313" key="8">
    <source>
        <dbReference type="Proteomes" id="UP000016543"/>
    </source>
</evidence>
<proteinExistence type="predicted"/>
<evidence type="ECO:0000256" key="3">
    <source>
        <dbReference type="ARBA" id="ARBA00022764"/>
    </source>
</evidence>
<evidence type="ECO:0000256" key="2">
    <source>
        <dbReference type="ARBA" id="ARBA00022729"/>
    </source>
</evidence>
<feature type="domain" description="Heparin-sulfate lyase N-terminal" evidence="6">
    <location>
        <begin position="113"/>
        <end position="292"/>
    </location>
</feature>
<dbReference type="Gene3D" id="1.50.10.100">
    <property type="entry name" value="Chondroitin AC/alginate lyase"/>
    <property type="match status" value="1"/>
</dbReference>
<keyword evidence="3" id="KW-0574">Periplasm</keyword>
<accession>A0ABP2CS09</accession>
<evidence type="ECO:0000313" key="7">
    <source>
        <dbReference type="EMBL" id="EAQ31912.1"/>
    </source>
</evidence>
<organism evidence="7 8">
    <name type="scientific">Idiomarina baltica OS145</name>
    <dbReference type="NCBI Taxonomy" id="314276"/>
    <lineage>
        <taxon>Bacteria</taxon>
        <taxon>Pseudomonadati</taxon>
        <taxon>Pseudomonadota</taxon>
        <taxon>Gammaproteobacteria</taxon>
        <taxon>Alteromonadales</taxon>
        <taxon>Idiomarinaceae</taxon>
        <taxon>Idiomarina</taxon>
    </lineage>
</organism>
<comment type="subcellular location">
    <subcellularLocation>
        <location evidence="1">Periplasm</location>
    </subcellularLocation>
</comment>
<dbReference type="EMBL" id="AAMX01000010">
    <property type="protein sequence ID" value="EAQ31912.1"/>
    <property type="molecule type" value="Genomic_DNA"/>
</dbReference>
<dbReference type="Pfam" id="PF16889">
    <property type="entry name" value="Hepar_II_III_N"/>
    <property type="match status" value="1"/>
</dbReference>